<accession>A0A4C1SBW7</accession>
<proteinExistence type="predicted"/>
<dbReference type="EMBL" id="BGZK01000003">
    <property type="protein sequence ID" value="GBO99591.1"/>
    <property type="molecule type" value="Genomic_DNA"/>
</dbReference>
<sequence>MIGGVNFSGEIVNECAAVGVAWGARAGRLLPRAHPPHMYFGRGLNIIGRLVYNLSCGESSKQYPCPMATTASPLLFILIVMETKNKQGYAGRGERIGGEIFPENSTLNDRDAGGDGKSATTHPDFGPRRRRVGRHSVNRDVTELAIDLVAEQTTGRGWREGECRRLWKDEKKGIIYPMKGNEPPELSLTGRNSTAEAANSHPYSTRMGISQQPVEPAHLLILHSVTCWIEMQFRYQNINRKNAYLEPGCSSASGGWRGNGDRYSSDNLGSSSF</sequence>
<dbReference type="AlphaFoldDB" id="A0A4C1SBW7"/>
<protein>
    <submittedName>
        <fullName evidence="2">Uncharacterized protein</fullName>
    </submittedName>
</protein>
<keyword evidence="3" id="KW-1185">Reference proteome</keyword>
<evidence type="ECO:0000313" key="2">
    <source>
        <dbReference type="EMBL" id="GBO99591.1"/>
    </source>
</evidence>
<organism evidence="2 3">
    <name type="scientific">Eumeta variegata</name>
    <name type="common">Bagworm moth</name>
    <name type="synonym">Eumeta japonica</name>
    <dbReference type="NCBI Taxonomy" id="151549"/>
    <lineage>
        <taxon>Eukaryota</taxon>
        <taxon>Metazoa</taxon>
        <taxon>Ecdysozoa</taxon>
        <taxon>Arthropoda</taxon>
        <taxon>Hexapoda</taxon>
        <taxon>Insecta</taxon>
        <taxon>Pterygota</taxon>
        <taxon>Neoptera</taxon>
        <taxon>Endopterygota</taxon>
        <taxon>Lepidoptera</taxon>
        <taxon>Glossata</taxon>
        <taxon>Ditrysia</taxon>
        <taxon>Tineoidea</taxon>
        <taxon>Psychidae</taxon>
        <taxon>Oiketicinae</taxon>
        <taxon>Eumeta</taxon>
    </lineage>
</organism>
<evidence type="ECO:0000256" key="1">
    <source>
        <dbReference type="SAM" id="MobiDB-lite"/>
    </source>
</evidence>
<feature type="region of interest" description="Disordered" evidence="1">
    <location>
        <begin position="100"/>
        <end position="136"/>
    </location>
</feature>
<comment type="caution">
    <text evidence="2">The sequence shown here is derived from an EMBL/GenBank/DDBJ whole genome shotgun (WGS) entry which is preliminary data.</text>
</comment>
<evidence type="ECO:0000313" key="3">
    <source>
        <dbReference type="Proteomes" id="UP000299102"/>
    </source>
</evidence>
<gene>
    <name evidence="2" type="ORF">EVAR_733_1</name>
</gene>
<dbReference type="Proteomes" id="UP000299102">
    <property type="component" value="Unassembled WGS sequence"/>
</dbReference>
<name>A0A4C1SBW7_EUMVA</name>
<reference evidence="2 3" key="1">
    <citation type="journal article" date="2019" name="Commun. Biol.">
        <title>The bagworm genome reveals a unique fibroin gene that provides high tensile strength.</title>
        <authorList>
            <person name="Kono N."/>
            <person name="Nakamura H."/>
            <person name="Ohtoshi R."/>
            <person name="Tomita M."/>
            <person name="Numata K."/>
            <person name="Arakawa K."/>
        </authorList>
    </citation>
    <scope>NUCLEOTIDE SEQUENCE [LARGE SCALE GENOMIC DNA]</scope>
</reference>